<name>A0ABU0MWB9_9FIRM</name>
<dbReference type="PANTHER" id="PTHR45947:SF3">
    <property type="entry name" value="SULFOQUINOVOSYL TRANSFERASE SQD2"/>
    <property type="match status" value="1"/>
</dbReference>
<dbReference type="EMBL" id="JAUSWG010000001">
    <property type="protein sequence ID" value="MDQ0554903.1"/>
    <property type="molecule type" value="Genomic_DNA"/>
</dbReference>
<reference evidence="3 4" key="1">
    <citation type="submission" date="2023-07" db="EMBL/GenBank/DDBJ databases">
        <title>Genomic Encyclopedia of Type Strains, Phase IV (KMG-IV): sequencing the most valuable type-strain genomes for metagenomic binning, comparative biology and taxonomic classification.</title>
        <authorList>
            <person name="Goeker M."/>
        </authorList>
    </citation>
    <scope>NUCLEOTIDE SEQUENCE [LARGE SCALE GENOMIC DNA]</scope>
    <source>
        <strain evidence="3 4">DSM 15049</strain>
    </source>
</reference>
<organism evidence="3 4">
    <name type="scientific">Paraclostridium ghonii</name>
    <dbReference type="NCBI Taxonomy" id="29358"/>
    <lineage>
        <taxon>Bacteria</taxon>
        <taxon>Bacillati</taxon>
        <taxon>Bacillota</taxon>
        <taxon>Clostridia</taxon>
        <taxon>Peptostreptococcales</taxon>
        <taxon>Peptostreptococcaceae</taxon>
        <taxon>Paraclostridium</taxon>
    </lineage>
</organism>
<evidence type="ECO:0000259" key="1">
    <source>
        <dbReference type="Pfam" id="PF00534"/>
    </source>
</evidence>
<dbReference type="RefSeq" id="WP_307501080.1">
    <property type="nucleotide sequence ID" value="NZ_BAAACE010000026.1"/>
</dbReference>
<evidence type="ECO:0000313" key="4">
    <source>
        <dbReference type="Proteomes" id="UP001232584"/>
    </source>
</evidence>
<dbReference type="SUPFAM" id="SSF53756">
    <property type="entry name" value="UDP-Glycosyltransferase/glycogen phosphorylase"/>
    <property type="match status" value="1"/>
</dbReference>
<dbReference type="InterPro" id="IPR028098">
    <property type="entry name" value="Glyco_trans_4-like_N"/>
</dbReference>
<dbReference type="Proteomes" id="UP001232584">
    <property type="component" value="Unassembled WGS sequence"/>
</dbReference>
<evidence type="ECO:0000259" key="2">
    <source>
        <dbReference type="Pfam" id="PF13477"/>
    </source>
</evidence>
<accession>A0ABU0MWB9</accession>
<dbReference type="InterPro" id="IPR001296">
    <property type="entry name" value="Glyco_trans_1"/>
</dbReference>
<protein>
    <submittedName>
        <fullName evidence="3">Glycosyltransferase involved in cell wall biosynthesis</fullName>
    </submittedName>
</protein>
<gene>
    <name evidence="3" type="ORF">QOZ92_000013</name>
</gene>
<dbReference type="Pfam" id="PF00534">
    <property type="entry name" value="Glycos_transf_1"/>
    <property type="match status" value="1"/>
</dbReference>
<dbReference type="Pfam" id="PF13477">
    <property type="entry name" value="Glyco_trans_4_2"/>
    <property type="match status" value="1"/>
</dbReference>
<keyword evidence="4" id="KW-1185">Reference proteome</keyword>
<comment type="caution">
    <text evidence="3">The sequence shown here is derived from an EMBL/GenBank/DDBJ whole genome shotgun (WGS) entry which is preliminary data.</text>
</comment>
<feature type="domain" description="Glycosyltransferase subfamily 4-like N-terminal" evidence="2">
    <location>
        <begin position="3"/>
        <end position="141"/>
    </location>
</feature>
<sequence length="362" mass="41009">MKKICYLADASSTHTKKFCDYFSKHGYEIYVISLNEGEIDSAIVYSLDYEVKKLKNEKTFKKIGYLKSIKNIKKIIKDIKPDIVHAHFASSYGLLGSLVNFKPYIISVWGTDIYEFPKSNIINKHILKYNLKKADIVLSTSKAMAQETSLYTNKNIYITPFGVDVNLFKPIEKEDVNKDSIVIGTIKTLEDKYGIDYLIKGFKYVKEHFPDKKLKLIIGGEGSKREYLQKLSKELEVDKEISFIGYVNQSDIVEVFNRFDIAVFPSLRESFGVAAVEAEACGIPVVATNVGGLPEATKNGESAILVNSQNEKELGEAIIELIEDEKKRNKMGLAAREFVCKELDVNDNFKIIESLYTNVLKK</sequence>
<dbReference type="Gene3D" id="3.40.50.2000">
    <property type="entry name" value="Glycogen Phosphorylase B"/>
    <property type="match status" value="2"/>
</dbReference>
<dbReference type="InterPro" id="IPR050194">
    <property type="entry name" value="Glycosyltransferase_grp1"/>
</dbReference>
<evidence type="ECO:0000313" key="3">
    <source>
        <dbReference type="EMBL" id="MDQ0554903.1"/>
    </source>
</evidence>
<proteinExistence type="predicted"/>
<feature type="domain" description="Glycosyl transferase family 1" evidence="1">
    <location>
        <begin position="172"/>
        <end position="337"/>
    </location>
</feature>
<dbReference type="PANTHER" id="PTHR45947">
    <property type="entry name" value="SULFOQUINOVOSYL TRANSFERASE SQD2"/>
    <property type="match status" value="1"/>
</dbReference>